<dbReference type="InterPro" id="IPR045866">
    <property type="entry name" value="FAM210A/B-like"/>
</dbReference>
<feature type="compositionally biased region" description="Polar residues" evidence="1">
    <location>
        <begin position="118"/>
        <end position="127"/>
    </location>
</feature>
<proteinExistence type="predicted"/>
<sequence length="293" mass="31200">MNLVHWKPLGDSTLRHAAAVSIRSGFKSSVARSSRFHASAPATTKGLCTNSVRKTLYSTTNNGTHQSRLSALHPSSSLTATPTAITTASSRFASVVRRGFADKVTTSSSSSSSSTLSGAVSKQTTGSTVSAEPAKKLGFMDKMKQMIKQYGYTGVAVYFGISMIDLAATFVIVKAAGMDKIEKAQDWVLENIGSYFGYKAKPHDEDPHHRSKEADLDNVDDEQVGAIYNKASGLWSVFVIAYGIHKLLVPLRVVATGMITPPLVKWLVKRGWIKEVAKKGSAAGAAGSAATKA</sequence>
<dbReference type="GO" id="GO:0005739">
    <property type="term" value="C:mitochondrion"/>
    <property type="evidence" value="ECO:0007669"/>
    <property type="project" value="TreeGrafter"/>
</dbReference>
<keyword evidence="2" id="KW-1133">Transmembrane helix</keyword>
<evidence type="ECO:0000256" key="2">
    <source>
        <dbReference type="SAM" id="Phobius"/>
    </source>
</evidence>
<evidence type="ECO:0000313" key="4">
    <source>
        <dbReference type="EMBL" id="KAF9946998.1"/>
    </source>
</evidence>
<dbReference type="PANTHER" id="PTHR21377:SF0">
    <property type="entry name" value="PROTEIN FAM210B, MITOCHONDRIAL"/>
    <property type="match status" value="1"/>
</dbReference>
<keyword evidence="2" id="KW-0812">Transmembrane</keyword>
<feature type="transmembrane region" description="Helical" evidence="2">
    <location>
        <begin position="150"/>
        <end position="173"/>
    </location>
</feature>
<dbReference type="AlphaFoldDB" id="A0A9P6ITB6"/>
<reference evidence="4" key="1">
    <citation type="journal article" date="2020" name="Fungal Divers.">
        <title>Resolving the Mortierellaceae phylogeny through synthesis of multi-gene phylogenetics and phylogenomics.</title>
        <authorList>
            <person name="Vandepol N."/>
            <person name="Liber J."/>
            <person name="Desiro A."/>
            <person name="Na H."/>
            <person name="Kennedy M."/>
            <person name="Barry K."/>
            <person name="Grigoriev I.V."/>
            <person name="Miller A.N."/>
            <person name="O'Donnell K."/>
            <person name="Stajich J.E."/>
            <person name="Bonito G."/>
        </authorList>
    </citation>
    <scope>NUCLEOTIDE SEQUENCE</scope>
    <source>
        <strain evidence="4">CK1249</strain>
    </source>
</reference>
<keyword evidence="2" id="KW-0472">Membrane</keyword>
<evidence type="ECO:0000259" key="3">
    <source>
        <dbReference type="Pfam" id="PF06916"/>
    </source>
</evidence>
<keyword evidence="5" id="KW-1185">Reference proteome</keyword>
<dbReference type="OrthoDB" id="426386at2759"/>
<evidence type="ECO:0000313" key="5">
    <source>
        <dbReference type="Proteomes" id="UP000738359"/>
    </source>
</evidence>
<evidence type="ECO:0000256" key="1">
    <source>
        <dbReference type="SAM" id="MobiDB-lite"/>
    </source>
</evidence>
<comment type="caution">
    <text evidence="4">The sequence shown here is derived from an EMBL/GenBank/DDBJ whole genome shotgun (WGS) entry which is preliminary data.</text>
</comment>
<feature type="domain" description="DUF1279" evidence="3">
    <location>
        <begin position="142"/>
        <end position="261"/>
    </location>
</feature>
<protein>
    <recommendedName>
        <fullName evidence="3">DUF1279 domain-containing protein</fullName>
    </recommendedName>
</protein>
<dbReference type="EMBL" id="JAAAHY010001749">
    <property type="protein sequence ID" value="KAF9946998.1"/>
    <property type="molecule type" value="Genomic_DNA"/>
</dbReference>
<feature type="region of interest" description="Disordered" evidence="1">
    <location>
        <begin position="105"/>
        <end position="127"/>
    </location>
</feature>
<dbReference type="Proteomes" id="UP000738359">
    <property type="component" value="Unassembled WGS sequence"/>
</dbReference>
<gene>
    <name evidence="4" type="ORF">BGZ70_002921</name>
</gene>
<accession>A0A9P6ITB6</accession>
<name>A0A9P6ITB6_MORAP</name>
<dbReference type="InterPro" id="IPR009688">
    <property type="entry name" value="FAM210A/B-like_dom"/>
</dbReference>
<dbReference type="PANTHER" id="PTHR21377">
    <property type="entry name" value="PROTEIN FAM210B, MITOCHONDRIAL"/>
    <property type="match status" value="1"/>
</dbReference>
<organism evidence="4 5">
    <name type="scientific">Mortierella alpina</name>
    <name type="common">Oleaginous fungus</name>
    <name type="synonym">Mortierella renispora</name>
    <dbReference type="NCBI Taxonomy" id="64518"/>
    <lineage>
        <taxon>Eukaryota</taxon>
        <taxon>Fungi</taxon>
        <taxon>Fungi incertae sedis</taxon>
        <taxon>Mucoromycota</taxon>
        <taxon>Mortierellomycotina</taxon>
        <taxon>Mortierellomycetes</taxon>
        <taxon>Mortierellales</taxon>
        <taxon>Mortierellaceae</taxon>
        <taxon>Mortierella</taxon>
    </lineage>
</organism>
<feature type="compositionally biased region" description="Low complexity" evidence="1">
    <location>
        <begin position="105"/>
        <end position="117"/>
    </location>
</feature>
<dbReference type="Pfam" id="PF06916">
    <property type="entry name" value="FAM210A-B_dom"/>
    <property type="match status" value="1"/>
</dbReference>